<feature type="domain" description="Ig-like" evidence="7">
    <location>
        <begin position="146"/>
        <end position="214"/>
    </location>
</feature>
<name>A0AA88LF81_CHASR</name>
<keyword evidence="5" id="KW-0812">Transmembrane</keyword>
<dbReference type="InterPro" id="IPR007110">
    <property type="entry name" value="Ig-like_dom"/>
</dbReference>
<evidence type="ECO:0000256" key="2">
    <source>
        <dbReference type="ARBA" id="ARBA00022729"/>
    </source>
</evidence>
<keyword evidence="4" id="KW-0325">Glycoprotein</keyword>
<gene>
    <name evidence="8" type="ORF">Q5P01_000289</name>
</gene>
<keyword evidence="5" id="KW-1133">Transmembrane helix</keyword>
<feature type="chain" id="PRO_5041704921" description="Ig-like domain-containing protein" evidence="6">
    <location>
        <begin position="23"/>
        <end position="248"/>
    </location>
</feature>
<organism evidence="8 9">
    <name type="scientific">Channa striata</name>
    <name type="common">Snakehead murrel</name>
    <name type="synonym">Ophicephalus striatus</name>
    <dbReference type="NCBI Taxonomy" id="64152"/>
    <lineage>
        <taxon>Eukaryota</taxon>
        <taxon>Metazoa</taxon>
        <taxon>Chordata</taxon>
        <taxon>Craniata</taxon>
        <taxon>Vertebrata</taxon>
        <taxon>Euteleostomi</taxon>
        <taxon>Actinopterygii</taxon>
        <taxon>Neopterygii</taxon>
        <taxon>Teleostei</taxon>
        <taxon>Neoteleostei</taxon>
        <taxon>Acanthomorphata</taxon>
        <taxon>Anabantaria</taxon>
        <taxon>Anabantiformes</taxon>
        <taxon>Channoidei</taxon>
        <taxon>Channidae</taxon>
        <taxon>Channa</taxon>
    </lineage>
</organism>
<sequence length="248" mass="27902">MRARGGWTRVLVLLLLVARTQSQLRDEPVYRAVGDEVVLISGPVSDPITIITWRHGQDVTMEWFKGSVESFRQFKAFAFTCWRLLECVNPAIANFRHRQRGDINGTTGALTISGLTPGDSGNYTAEINNKETRTTQLLVLSRVSKPTVSKQWDPDNTYCVFTCESDTTNAEPVTYSWISQEKSWDSIKELRITNEESEIQFHCELSNPVSTEVSETVQNPFSTLKLYLIVLVCAGLSVAAGIGFYFYK</sequence>
<evidence type="ECO:0000256" key="6">
    <source>
        <dbReference type="SAM" id="SignalP"/>
    </source>
</evidence>
<dbReference type="Gene3D" id="2.60.40.10">
    <property type="entry name" value="Immunoglobulins"/>
    <property type="match status" value="2"/>
</dbReference>
<evidence type="ECO:0000313" key="9">
    <source>
        <dbReference type="Proteomes" id="UP001187415"/>
    </source>
</evidence>
<feature type="transmembrane region" description="Helical" evidence="5">
    <location>
        <begin position="226"/>
        <end position="247"/>
    </location>
</feature>
<dbReference type="GO" id="GO:0016020">
    <property type="term" value="C:membrane"/>
    <property type="evidence" value="ECO:0007669"/>
    <property type="project" value="UniProtKB-SubCell"/>
</dbReference>
<evidence type="ECO:0000256" key="1">
    <source>
        <dbReference type="ARBA" id="ARBA00004370"/>
    </source>
</evidence>
<keyword evidence="3 5" id="KW-0472">Membrane</keyword>
<proteinExistence type="predicted"/>
<dbReference type="InterPro" id="IPR013783">
    <property type="entry name" value="Ig-like_fold"/>
</dbReference>
<dbReference type="PROSITE" id="PS50835">
    <property type="entry name" value="IG_LIKE"/>
    <property type="match status" value="1"/>
</dbReference>
<comment type="subcellular location">
    <subcellularLocation>
        <location evidence="1">Membrane</location>
    </subcellularLocation>
</comment>
<feature type="signal peptide" evidence="6">
    <location>
        <begin position="1"/>
        <end position="22"/>
    </location>
</feature>
<dbReference type="Proteomes" id="UP001187415">
    <property type="component" value="Unassembled WGS sequence"/>
</dbReference>
<evidence type="ECO:0000256" key="4">
    <source>
        <dbReference type="ARBA" id="ARBA00023180"/>
    </source>
</evidence>
<dbReference type="InterPro" id="IPR015631">
    <property type="entry name" value="CD2/SLAM_rcpt"/>
</dbReference>
<dbReference type="PANTHER" id="PTHR12080">
    <property type="entry name" value="SIGNALING LYMPHOCYTIC ACTIVATION MOLECULE"/>
    <property type="match status" value="1"/>
</dbReference>
<evidence type="ECO:0000256" key="5">
    <source>
        <dbReference type="SAM" id="Phobius"/>
    </source>
</evidence>
<keyword evidence="9" id="KW-1185">Reference proteome</keyword>
<evidence type="ECO:0000256" key="3">
    <source>
        <dbReference type="ARBA" id="ARBA00023136"/>
    </source>
</evidence>
<dbReference type="AlphaFoldDB" id="A0AA88LF81"/>
<accession>A0AA88LF81</accession>
<evidence type="ECO:0000313" key="8">
    <source>
        <dbReference type="EMBL" id="KAK2811027.1"/>
    </source>
</evidence>
<evidence type="ECO:0000259" key="7">
    <source>
        <dbReference type="PROSITE" id="PS50835"/>
    </source>
</evidence>
<dbReference type="PANTHER" id="PTHR12080:SF134">
    <property type="entry name" value="CD48 ANTIGEN"/>
    <property type="match status" value="1"/>
</dbReference>
<keyword evidence="2 6" id="KW-0732">Signal</keyword>
<reference evidence="8" key="1">
    <citation type="submission" date="2023-07" db="EMBL/GenBank/DDBJ databases">
        <title>Chromosome-level Genome Assembly of Striped Snakehead (Channa striata).</title>
        <authorList>
            <person name="Liu H."/>
        </authorList>
    </citation>
    <scope>NUCLEOTIDE SEQUENCE</scope>
    <source>
        <strain evidence="8">Gz</strain>
        <tissue evidence="8">Muscle</tissue>
    </source>
</reference>
<dbReference type="EMBL" id="JAUPFM010000196">
    <property type="protein sequence ID" value="KAK2811027.1"/>
    <property type="molecule type" value="Genomic_DNA"/>
</dbReference>
<dbReference type="SUPFAM" id="SSF48726">
    <property type="entry name" value="Immunoglobulin"/>
    <property type="match status" value="1"/>
</dbReference>
<dbReference type="InterPro" id="IPR036179">
    <property type="entry name" value="Ig-like_dom_sf"/>
</dbReference>
<protein>
    <recommendedName>
        <fullName evidence="7">Ig-like domain-containing protein</fullName>
    </recommendedName>
</protein>
<comment type="caution">
    <text evidence="8">The sequence shown here is derived from an EMBL/GenBank/DDBJ whole genome shotgun (WGS) entry which is preliminary data.</text>
</comment>